<protein>
    <submittedName>
        <fullName evidence="1">Uncharacterized protein</fullName>
    </submittedName>
</protein>
<evidence type="ECO:0000313" key="1">
    <source>
        <dbReference type="EMBL" id="GBO10526.1"/>
    </source>
</evidence>
<dbReference type="EMBL" id="BGPR01035603">
    <property type="protein sequence ID" value="GBO10526.1"/>
    <property type="molecule type" value="Genomic_DNA"/>
</dbReference>
<evidence type="ECO:0000313" key="2">
    <source>
        <dbReference type="Proteomes" id="UP000499080"/>
    </source>
</evidence>
<organism evidence="1 2">
    <name type="scientific">Araneus ventricosus</name>
    <name type="common">Orbweaver spider</name>
    <name type="synonym">Epeira ventricosa</name>
    <dbReference type="NCBI Taxonomy" id="182803"/>
    <lineage>
        <taxon>Eukaryota</taxon>
        <taxon>Metazoa</taxon>
        <taxon>Ecdysozoa</taxon>
        <taxon>Arthropoda</taxon>
        <taxon>Chelicerata</taxon>
        <taxon>Arachnida</taxon>
        <taxon>Araneae</taxon>
        <taxon>Araneomorphae</taxon>
        <taxon>Entelegynae</taxon>
        <taxon>Araneoidea</taxon>
        <taxon>Araneidae</taxon>
        <taxon>Araneus</taxon>
    </lineage>
</organism>
<sequence>MNRKGMIFQRITLEDSSLWPLLGKLLKLGWEVLPHCPYTVLPPGEKPLNRVVSSRRVEKRRETHKINRNIWQTKRSSLGEEFVIDRSTKRNKTSSGSIYSSQKCSGISRFHNDIHRDI</sequence>
<dbReference type="Proteomes" id="UP000499080">
    <property type="component" value="Unassembled WGS sequence"/>
</dbReference>
<name>A0A4Y2UFY8_ARAVE</name>
<reference evidence="1 2" key="1">
    <citation type="journal article" date="2019" name="Sci. Rep.">
        <title>Orb-weaving spider Araneus ventricosus genome elucidates the spidroin gene catalogue.</title>
        <authorList>
            <person name="Kono N."/>
            <person name="Nakamura H."/>
            <person name="Ohtoshi R."/>
            <person name="Moran D.A.P."/>
            <person name="Shinohara A."/>
            <person name="Yoshida Y."/>
            <person name="Fujiwara M."/>
            <person name="Mori M."/>
            <person name="Tomita M."/>
            <person name="Arakawa K."/>
        </authorList>
    </citation>
    <scope>NUCLEOTIDE SEQUENCE [LARGE SCALE GENOMIC DNA]</scope>
</reference>
<accession>A0A4Y2UFY8</accession>
<gene>
    <name evidence="1" type="ORF">AVEN_220601_1</name>
</gene>
<dbReference type="AlphaFoldDB" id="A0A4Y2UFY8"/>
<comment type="caution">
    <text evidence="1">The sequence shown here is derived from an EMBL/GenBank/DDBJ whole genome shotgun (WGS) entry which is preliminary data.</text>
</comment>
<proteinExistence type="predicted"/>
<keyword evidence="2" id="KW-1185">Reference proteome</keyword>